<feature type="compositionally biased region" description="Low complexity" evidence="1">
    <location>
        <begin position="115"/>
        <end position="135"/>
    </location>
</feature>
<dbReference type="PROSITE" id="PS50033">
    <property type="entry name" value="UBX"/>
    <property type="match status" value="1"/>
</dbReference>
<gene>
    <name evidence="3" type="ORF">HIM_04861</name>
</gene>
<sequence>MFYQGSLEDGVREAASGNHYVLFFVTDGGEESQRWENDYLQEESVKSVVEGKAIAFRLEAGSEPANHLGNIFPIPQTPAILLTNSGELKEYFTAGTSKDDFVRRVRALFEPSTSARVAEASSAAAPVTPADSTPTGANASETLRAVMAERAARLAAEKEEKERSEKEARAGAQEKAKAEAEAGLDTRAAQTHRQAELMRKKRMAQADERNRILKRIEDDKRERRERAAERQKQRAEGLAKSDDTQTSVRTPETPLPSTARVGEMVSLQVRLFDGSTIRSRFKTGASFREVRSWVDGSRTDGKSPYTFKQLLTPLPNKAIDETEEGKPLEELGLAPSSTLILVPVQSFASAYEEGSQGFVTRFLAVLVAWMTWFLGLIGIGHGREQPPSSHRAESPSAATQARDRRIKGFDNPLDRQRDHQLYNGNSLNFEPRSDEADAGEK</sequence>
<name>A0A0F8A5P8_9HYPO</name>
<feature type="compositionally biased region" description="Basic and acidic residues" evidence="1">
    <location>
        <begin position="431"/>
        <end position="441"/>
    </location>
</feature>
<protein>
    <recommendedName>
        <fullName evidence="2">UBX domain-containing protein</fullName>
    </recommendedName>
</protein>
<feature type="compositionally biased region" description="Basic and acidic residues" evidence="1">
    <location>
        <begin position="152"/>
        <end position="180"/>
    </location>
</feature>
<keyword evidence="4" id="KW-1185">Reference proteome</keyword>
<evidence type="ECO:0000259" key="2">
    <source>
        <dbReference type="PROSITE" id="PS50033"/>
    </source>
</evidence>
<feature type="domain" description="UBX" evidence="2">
    <location>
        <begin position="260"/>
        <end position="341"/>
    </location>
</feature>
<evidence type="ECO:0000313" key="3">
    <source>
        <dbReference type="EMBL" id="KJZ75704.1"/>
    </source>
</evidence>
<dbReference type="PANTHER" id="PTHR46424">
    <property type="entry name" value="UBX DOMAIN-CONTAINING PROTEIN 4"/>
    <property type="match status" value="1"/>
</dbReference>
<dbReference type="EMBL" id="KQ030515">
    <property type="protein sequence ID" value="KJZ75704.1"/>
    <property type="molecule type" value="Genomic_DNA"/>
</dbReference>
<proteinExistence type="predicted"/>
<dbReference type="Pfam" id="PF00789">
    <property type="entry name" value="UBX"/>
    <property type="match status" value="1"/>
</dbReference>
<evidence type="ECO:0000256" key="1">
    <source>
        <dbReference type="SAM" id="MobiDB-lite"/>
    </source>
</evidence>
<feature type="region of interest" description="Disordered" evidence="1">
    <location>
        <begin position="383"/>
        <end position="441"/>
    </location>
</feature>
<dbReference type="OrthoDB" id="2445133at2759"/>
<dbReference type="Proteomes" id="UP000054481">
    <property type="component" value="Unassembled WGS sequence"/>
</dbReference>
<dbReference type="Gene3D" id="3.10.20.90">
    <property type="entry name" value="Phosphatidylinositol 3-kinase Catalytic Subunit, Chain A, domain 1"/>
    <property type="match status" value="1"/>
</dbReference>
<dbReference type="AlphaFoldDB" id="A0A0F8A5P8"/>
<reference evidence="3 4" key="1">
    <citation type="journal article" date="2014" name="Genome Biol. Evol.">
        <title>Comparative genomics and transcriptomics analyses reveal divergent lifestyle features of nematode endoparasitic fungus Hirsutella minnesotensis.</title>
        <authorList>
            <person name="Lai Y."/>
            <person name="Liu K."/>
            <person name="Zhang X."/>
            <person name="Zhang X."/>
            <person name="Li K."/>
            <person name="Wang N."/>
            <person name="Shu C."/>
            <person name="Wu Y."/>
            <person name="Wang C."/>
            <person name="Bushley K.E."/>
            <person name="Xiang M."/>
            <person name="Liu X."/>
        </authorList>
    </citation>
    <scope>NUCLEOTIDE SEQUENCE [LARGE SCALE GENOMIC DNA]</scope>
    <source>
        <strain evidence="3 4">3608</strain>
    </source>
</reference>
<dbReference type="PANTHER" id="PTHR46424:SF1">
    <property type="entry name" value="UBX DOMAIN-CONTAINING PROTEIN 4"/>
    <property type="match status" value="1"/>
</dbReference>
<feature type="region of interest" description="Disordered" evidence="1">
    <location>
        <begin position="115"/>
        <end position="137"/>
    </location>
</feature>
<dbReference type="InterPro" id="IPR001012">
    <property type="entry name" value="UBX_dom"/>
</dbReference>
<dbReference type="Pfam" id="PF23187">
    <property type="entry name" value="UBX7_N"/>
    <property type="match status" value="1"/>
</dbReference>
<dbReference type="GO" id="GO:0036503">
    <property type="term" value="P:ERAD pathway"/>
    <property type="evidence" value="ECO:0007669"/>
    <property type="project" value="TreeGrafter"/>
</dbReference>
<feature type="compositionally biased region" description="Basic and acidic residues" evidence="1">
    <location>
        <begin position="401"/>
        <end position="420"/>
    </location>
</feature>
<feature type="compositionally biased region" description="Basic and acidic residues" evidence="1">
    <location>
        <begin position="193"/>
        <end position="243"/>
    </location>
</feature>
<dbReference type="SMART" id="SM00166">
    <property type="entry name" value="UBX"/>
    <property type="match status" value="1"/>
</dbReference>
<feature type="region of interest" description="Disordered" evidence="1">
    <location>
        <begin position="152"/>
        <end position="258"/>
    </location>
</feature>
<dbReference type="SUPFAM" id="SSF54236">
    <property type="entry name" value="Ubiquitin-like"/>
    <property type="match status" value="1"/>
</dbReference>
<organism evidence="3 4">
    <name type="scientific">Hirsutella minnesotensis 3608</name>
    <dbReference type="NCBI Taxonomy" id="1043627"/>
    <lineage>
        <taxon>Eukaryota</taxon>
        <taxon>Fungi</taxon>
        <taxon>Dikarya</taxon>
        <taxon>Ascomycota</taxon>
        <taxon>Pezizomycotina</taxon>
        <taxon>Sordariomycetes</taxon>
        <taxon>Hypocreomycetidae</taxon>
        <taxon>Hypocreales</taxon>
        <taxon>Ophiocordycipitaceae</taxon>
        <taxon>Hirsutella</taxon>
    </lineage>
</organism>
<evidence type="ECO:0000313" key="4">
    <source>
        <dbReference type="Proteomes" id="UP000054481"/>
    </source>
</evidence>
<accession>A0A0F8A5P8</accession>
<dbReference type="GO" id="GO:0005783">
    <property type="term" value="C:endoplasmic reticulum"/>
    <property type="evidence" value="ECO:0007669"/>
    <property type="project" value="TreeGrafter"/>
</dbReference>
<dbReference type="InterPro" id="IPR029071">
    <property type="entry name" value="Ubiquitin-like_domsf"/>
</dbReference>